<evidence type="ECO:0000313" key="2">
    <source>
        <dbReference type="EMBL" id="MBL0745209.1"/>
    </source>
</evidence>
<dbReference type="SUPFAM" id="SSF109998">
    <property type="entry name" value="Triger factor/SurA peptide-binding domain-like"/>
    <property type="match status" value="1"/>
</dbReference>
<dbReference type="Gene3D" id="1.10.3120.10">
    <property type="entry name" value="Trigger factor, C-terminal domain"/>
    <property type="match status" value="1"/>
</dbReference>
<evidence type="ECO:0000313" key="3">
    <source>
        <dbReference type="Proteomes" id="UP000613030"/>
    </source>
</evidence>
<dbReference type="InterPro" id="IPR037041">
    <property type="entry name" value="Trigger_fac_C_sf"/>
</dbReference>
<dbReference type="Gene3D" id="3.30.70.1050">
    <property type="entry name" value="Trigger factor ribosome-binding domain"/>
    <property type="match status" value="1"/>
</dbReference>
<evidence type="ECO:0000259" key="1">
    <source>
        <dbReference type="Pfam" id="PF05697"/>
    </source>
</evidence>
<accession>A0ABS1L0I5</accession>
<organism evidence="2 3">
    <name type="scientific">Chryseolinea lacunae</name>
    <dbReference type="NCBI Taxonomy" id="2801331"/>
    <lineage>
        <taxon>Bacteria</taxon>
        <taxon>Pseudomonadati</taxon>
        <taxon>Bacteroidota</taxon>
        <taxon>Cytophagia</taxon>
        <taxon>Cytophagales</taxon>
        <taxon>Fulvivirgaceae</taxon>
        <taxon>Chryseolinea</taxon>
    </lineage>
</organism>
<name>A0ABS1L0I5_9BACT</name>
<dbReference type="InterPro" id="IPR005215">
    <property type="entry name" value="Trig_fac"/>
</dbReference>
<reference evidence="2 3" key="1">
    <citation type="submission" date="2021-01" db="EMBL/GenBank/DDBJ databases">
        <title>Chryseolinea sp. Jin1 Genome sequencing and assembly.</title>
        <authorList>
            <person name="Kim I."/>
        </authorList>
    </citation>
    <scope>NUCLEOTIDE SEQUENCE [LARGE SCALE GENOMIC DNA]</scope>
    <source>
        <strain evidence="2 3">Jin1</strain>
    </source>
</reference>
<dbReference type="Proteomes" id="UP000613030">
    <property type="component" value="Unassembled WGS sequence"/>
</dbReference>
<dbReference type="EMBL" id="JAERRB010000014">
    <property type="protein sequence ID" value="MBL0745209.1"/>
    <property type="molecule type" value="Genomic_DNA"/>
</dbReference>
<keyword evidence="3" id="KW-1185">Reference proteome</keyword>
<sequence length="448" mass="51301">MEITLDKKNSTEGLIKIKLTEGDYQPSVEEKVKDYARKANIKGFRQGKVPTGVIKKMFGKSILVEEINHLLSHKLSDYIKENNLKILGEPLPNQDKASTIDWEVQKNFEFEYLIGLVDEFSYDLSSKVKVLSYPIEVDVKTIDETVADLKKRFGKVEYPEVSEAGDNLFGPLRIKEGDFAREQAFVAVEKVEKKEQKKFTGVKKGEEVEFDIDKTFGDINEKAQLLGLSVDEAKNAKGAYILKVETISRTEPAEVNVELFDRVFGKDVVKTEAEFIEKIKETIGENYKRESDHFLEHNIEDYFVNNTSMNLPDDFLKAWLKTSSQGQVTDDVLAQEFDAYKRGLKWDLVKNRIADDNKITVEADEVRAKAKDMIISQFGGPAIAEQLGDKLDAIADNYLQNENGNNFMKLYNQLRSEKLLKFIREQITVTEKKVTVDEFKKIVEEHKH</sequence>
<dbReference type="InterPro" id="IPR008881">
    <property type="entry name" value="Trigger_fac_ribosome-bd_bac"/>
</dbReference>
<feature type="domain" description="Trigger factor ribosome-binding bacterial" evidence="1">
    <location>
        <begin position="1"/>
        <end position="148"/>
    </location>
</feature>
<dbReference type="InterPro" id="IPR027304">
    <property type="entry name" value="Trigger_fact/SurA_dom_sf"/>
</dbReference>
<comment type="caution">
    <text evidence="2">The sequence shown here is derived from an EMBL/GenBank/DDBJ whole genome shotgun (WGS) entry which is preliminary data.</text>
</comment>
<dbReference type="PANTHER" id="PTHR30560:SF3">
    <property type="entry name" value="TRIGGER FACTOR-LIKE PROTEIN TIG, CHLOROPLASTIC"/>
    <property type="match status" value="1"/>
</dbReference>
<dbReference type="Pfam" id="PF05697">
    <property type="entry name" value="Trigger_N"/>
    <property type="match status" value="1"/>
</dbReference>
<gene>
    <name evidence="2" type="ORF">JI741_28520</name>
</gene>
<dbReference type="SUPFAM" id="SSF102735">
    <property type="entry name" value="Trigger factor ribosome-binding domain"/>
    <property type="match status" value="1"/>
</dbReference>
<protein>
    <submittedName>
        <fullName evidence="2">Trigger factor</fullName>
    </submittedName>
</protein>
<dbReference type="PANTHER" id="PTHR30560">
    <property type="entry name" value="TRIGGER FACTOR CHAPERONE AND PEPTIDYL-PROLYL CIS/TRANS ISOMERASE"/>
    <property type="match status" value="1"/>
</dbReference>
<proteinExistence type="predicted"/>
<dbReference type="RefSeq" id="WP_202015517.1">
    <property type="nucleotide sequence ID" value="NZ_JAERRB010000014.1"/>
</dbReference>
<dbReference type="InterPro" id="IPR036611">
    <property type="entry name" value="Trigger_fac_ribosome-bd_sf"/>
</dbReference>